<dbReference type="EMBL" id="CM056742">
    <property type="protein sequence ID" value="KAJ8678045.1"/>
    <property type="molecule type" value="Genomic_DNA"/>
</dbReference>
<reference evidence="1" key="1">
    <citation type="submission" date="2023-04" db="EMBL/GenBank/DDBJ databases">
        <title>A chromosome-level genome assembly of the parasitoid wasp Eretmocerus hayati.</title>
        <authorList>
            <person name="Zhong Y."/>
            <person name="Liu S."/>
            <person name="Liu Y."/>
        </authorList>
    </citation>
    <scope>NUCLEOTIDE SEQUENCE</scope>
    <source>
        <strain evidence="1">ZJU_SS_LIU_2023</strain>
    </source>
</reference>
<evidence type="ECO:0000313" key="2">
    <source>
        <dbReference type="Proteomes" id="UP001239111"/>
    </source>
</evidence>
<comment type="caution">
    <text evidence="1">The sequence shown here is derived from an EMBL/GenBank/DDBJ whole genome shotgun (WGS) entry which is preliminary data.</text>
</comment>
<accession>A0ACC2P8D9</accession>
<keyword evidence="2" id="KW-1185">Reference proteome</keyword>
<evidence type="ECO:0000313" key="1">
    <source>
        <dbReference type="EMBL" id="KAJ8678045.1"/>
    </source>
</evidence>
<gene>
    <name evidence="1" type="ORF">QAD02_013832</name>
</gene>
<dbReference type="Proteomes" id="UP001239111">
    <property type="component" value="Chromosome 2"/>
</dbReference>
<sequence>MDIYLDIFVREMADLENDGIDIVIDGERHDIKLFAICSCVDSMARAPMQGLHQCGGYSSCNWCYIRGNWVEFGGGGAVKQLTGNGPSNERTHESMMADVHESHETGFVTRGVNHTSRLLVLRFFDIVRGCRLVKGLAEEAGVLGGAGCNVLEMLLGPAESTEMCTRETLAD</sequence>
<protein>
    <submittedName>
        <fullName evidence="1">Uncharacterized protein</fullName>
    </submittedName>
</protein>
<proteinExistence type="predicted"/>
<name>A0ACC2P8D9_9HYME</name>
<organism evidence="1 2">
    <name type="scientific">Eretmocerus hayati</name>
    <dbReference type="NCBI Taxonomy" id="131215"/>
    <lineage>
        <taxon>Eukaryota</taxon>
        <taxon>Metazoa</taxon>
        <taxon>Ecdysozoa</taxon>
        <taxon>Arthropoda</taxon>
        <taxon>Hexapoda</taxon>
        <taxon>Insecta</taxon>
        <taxon>Pterygota</taxon>
        <taxon>Neoptera</taxon>
        <taxon>Endopterygota</taxon>
        <taxon>Hymenoptera</taxon>
        <taxon>Apocrita</taxon>
        <taxon>Proctotrupomorpha</taxon>
        <taxon>Chalcidoidea</taxon>
        <taxon>Aphelinidae</taxon>
        <taxon>Aphelininae</taxon>
        <taxon>Eretmocerus</taxon>
    </lineage>
</organism>